<proteinExistence type="predicted"/>
<dbReference type="AlphaFoldDB" id="A0A512BF00"/>
<reference evidence="1 2" key="1">
    <citation type="submission" date="2019-07" db="EMBL/GenBank/DDBJ databases">
        <title>Whole genome shotgun sequence of Segetibacter aerophilus NBRC 106135.</title>
        <authorList>
            <person name="Hosoyama A."/>
            <person name="Uohara A."/>
            <person name="Ohji S."/>
            <person name="Ichikawa N."/>
        </authorList>
    </citation>
    <scope>NUCLEOTIDE SEQUENCE [LARGE SCALE GENOMIC DNA]</scope>
    <source>
        <strain evidence="1 2">NBRC 106135</strain>
    </source>
</reference>
<gene>
    <name evidence="1" type="ORF">SAE01_30450</name>
</gene>
<evidence type="ECO:0000313" key="2">
    <source>
        <dbReference type="Proteomes" id="UP000321513"/>
    </source>
</evidence>
<organism evidence="1 2">
    <name type="scientific">Segetibacter aerophilus</name>
    <dbReference type="NCBI Taxonomy" id="670293"/>
    <lineage>
        <taxon>Bacteria</taxon>
        <taxon>Pseudomonadati</taxon>
        <taxon>Bacteroidota</taxon>
        <taxon>Chitinophagia</taxon>
        <taxon>Chitinophagales</taxon>
        <taxon>Chitinophagaceae</taxon>
        <taxon>Segetibacter</taxon>
    </lineage>
</organism>
<dbReference type="OrthoDB" id="670775at2"/>
<keyword evidence="2" id="KW-1185">Reference proteome</keyword>
<protein>
    <submittedName>
        <fullName evidence="1">Uncharacterized protein</fullName>
    </submittedName>
</protein>
<accession>A0A512BF00</accession>
<dbReference type="RefSeq" id="WP_147204659.1">
    <property type="nucleotide sequence ID" value="NZ_BJYT01000011.1"/>
</dbReference>
<dbReference type="EMBL" id="BJYT01000011">
    <property type="protein sequence ID" value="GEO10549.1"/>
    <property type="molecule type" value="Genomic_DNA"/>
</dbReference>
<comment type="caution">
    <text evidence="1">The sequence shown here is derived from an EMBL/GenBank/DDBJ whole genome shotgun (WGS) entry which is preliminary data.</text>
</comment>
<dbReference type="Proteomes" id="UP000321513">
    <property type="component" value="Unassembled WGS sequence"/>
</dbReference>
<name>A0A512BF00_9BACT</name>
<sequence>MSYRLTSAQGTIEAVIDDNCGMKKFLSVANMLVSEHQIKFVAKEDRSETVDWYFKYKGHSLNLHYNIYNGVSICNAHIRDNDVVAELAASLESKFY</sequence>
<evidence type="ECO:0000313" key="1">
    <source>
        <dbReference type="EMBL" id="GEO10549.1"/>
    </source>
</evidence>